<feature type="non-terminal residue" evidence="4">
    <location>
        <position position="1"/>
    </location>
</feature>
<protein>
    <recommendedName>
        <fullName evidence="5">tRNA (Adenosine(37)-N6)-dimethylallyltransferase MiaA</fullName>
    </recommendedName>
</protein>
<dbReference type="PANTHER" id="PTHR11088:SF60">
    <property type="entry name" value="TRNA DIMETHYLALLYLTRANSFERASE"/>
    <property type="match status" value="1"/>
</dbReference>
<gene>
    <name evidence="4" type="ORF">S03H2_28199</name>
</gene>
<evidence type="ECO:0008006" key="5">
    <source>
        <dbReference type="Google" id="ProtNLM"/>
    </source>
</evidence>
<accession>X1HMA6</accession>
<dbReference type="AlphaFoldDB" id="X1HMA6"/>
<comment type="caution">
    <text evidence="4">The sequence shown here is derived from an EMBL/GenBank/DDBJ whole genome shotgun (WGS) entry which is preliminary data.</text>
</comment>
<dbReference type="GO" id="GO:0052381">
    <property type="term" value="F:tRNA dimethylallyltransferase activity"/>
    <property type="evidence" value="ECO:0007669"/>
    <property type="project" value="TreeGrafter"/>
</dbReference>
<reference evidence="4" key="1">
    <citation type="journal article" date="2014" name="Front. Microbiol.">
        <title>High frequency of phylogenetically diverse reductive dehalogenase-homologous genes in deep subseafloor sedimentary metagenomes.</title>
        <authorList>
            <person name="Kawai M."/>
            <person name="Futagami T."/>
            <person name="Toyoda A."/>
            <person name="Takaki Y."/>
            <person name="Nishi S."/>
            <person name="Hori S."/>
            <person name="Arai W."/>
            <person name="Tsubouchi T."/>
            <person name="Morono Y."/>
            <person name="Uchiyama I."/>
            <person name="Ito T."/>
            <person name="Fujiyama A."/>
            <person name="Inagaki F."/>
            <person name="Takami H."/>
        </authorList>
    </citation>
    <scope>NUCLEOTIDE SEQUENCE</scope>
    <source>
        <strain evidence="4">Expedition CK06-06</strain>
    </source>
</reference>
<dbReference type="Gene3D" id="1.10.287.890">
    <property type="entry name" value="Crystal structure of tRNA isopentenylpyrophosphate transferase (bh2366) domain"/>
    <property type="match status" value="1"/>
</dbReference>
<keyword evidence="1" id="KW-0808">Transferase</keyword>
<sequence>RRIDLRVDEMIKQGLVAEVEKLMNMGYDFNMPAMSGIGYKQIGMFLNSELTLAAAIQQIKFETHRFVRHQYNWFQLKDERIKWFDIQSKLDSEITTLLAKFAKG</sequence>
<dbReference type="GO" id="GO:0006400">
    <property type="term" value="P:tRNA modification"/>
    <property type="evidence" value="ECO:0007669"/>
    <property type="project" value="TreeGrafter"/>
</dbReference>
<dbReference type="InterPro" id="IPR039657">
    <property type="entry name" value="Dimethylallyltransferase"/>
</dbReference>
<dbReference type="Pfam" id="PF01715">
    <property type="entry name" value="IPPT"/>
    <property type="match status" value="1"/>
</dbReference>
<keyword evidence="2" id="KW-0547">Nucleotide-binding</keyword>
<keyword evidence="3" id="KW-0067">ATP-binding</keyword>
<name>X1HMA6_9ZZZZ</name>
<evidence type="ECO:0000256" key="3">
    <source>
        <dbReference type="ARBA" id="ARBA00022840"/>
    </source>
</evidence>
<dbReference type="EMBL" id="BARU01016986">
    <property type="protein sequence ID" value="GAH54949.1"/>
    <property type="molecule type" value="Genomic_DNA"/>
</dbReference>
<evidence type="ECO:0000256" key="2">
    <source>
        <dbReference type="ARBA" id="ARBA00022741"/>
    </source>
</evidence>
<proteinExistence type="predicted"/>
<evidence type="ECO:0000256" key="1">
    <source>
        <dbReference type="ARBA" id="ARBA00022679"/>
    </source>
</evidence>
<evidence type="ECO:0000313" key="4">
    <source>
        <dbReference type="EMBL" id="GAH54949.1"/>
    </source>
</evidence>
<organism evidence="4">
    <name type="scientific">marine sediment metagenome</name>
    <dbReference type="NCBI Taxonomy" id="412755"/>
    <lineage>
        <taxon>unclassified sequences</taxon>
        <taxon>metagenomes</taxon>
        <taxon>ecological metagenomes</taxon>
    </lineage>
</organism>
<dbReference type="GO" id="GO:0005524">
    <property type="term" value="F:ATP binding"/>
    <property type="evidence" value="ECO:0007669"/>
    <property type="project" value="UniProtKB-KW"/>
</dbReference>
<dbReference type="PANTHER" id="PTHR11088">
    <property type="entry name" value="TRNA DIMETHYLALLYLTRANSFERASE"/>
    <property type="match status" value="1"/>
</dbReference>